<dbReference type="EMBL" id="JANPWB010000006">
    <property type="protein sequence ID" value="KAJ1180216.1"/>
    <property type="molecule type" value="Genomic_DNA"/>
</dbReference>
<dbReference type="GO" id="GO:0035861">
    <property type="term" value="C:site of double-strand break"/>
    <property type="evidence" value="ECO:0007669"/>
    <property type="project" value="UniProtKB-ARBA"/>
</dbReference>
<feature type="compositionally biased region" description="Polar residues" evidence="19">
    <location>
        <begin position="498"/>
        <end position="512"/>
    </location>
</feature>
<feature type="region of interest" description="Disordered" evidence="19">
    <location>
        <begin position="1604"/>
        <end position="1623"/>
    </location>
</feature>
<dbReference type="SUPFAM" id="SSF52113">
    <property type="entry name" value="BRCT domain"/>
    <property type="match status" value="2"/>
</dbReference>
<protein>
    <recommendedName>
        <fullName evidence="18">TP53-binding protein 1</fullName>
    </recommendedName>
</protein>
<evidence type="ECO:0000256" key="9">
    <source>
        <dbReference type="ARBA" id="ARBA00022838"/>
    </source>
</evidence>
<comment type="subcellular location">
    <subcellularLocation>
        <location evidence="2">Chromosome</location>
        <location evidence="2">Centromere</location>
        <location evidence="2">Kinetochore</location>
    </subcellularLocation>
    <subcellularLocation>
        <location evidence="1">Nucleus</location>
    </subcellularLocation>
</comment>
<evidence type="ECO:0000256" key="19">
    <source>
        <dbReference type="SAM" id="MobiDB-lite"/>
    </source>
</evidence>
<evidence type="ECO:0000256" key="16">
    <source>
        <dbReference type="ARBA" id="ARBA00023242"/>
    </source>
</evidence>
<comment type="caution">
    <text evidence="21">The sequence shown here is derived from an EMBL/GenBank/DDBJ whole genome shotgun (WGS) entry which is preliminary data.</text>
</comment>
<keyword evidence="4" id="KW-0488">Methylation</keyword>
<feature type="region of interest" description="Disordered" evidence="19">
    <location>
        <begin position="577"/>
        <end position="613"/>
    </location>
</feature>
<dbReference type="InterPro" id="IPR015125">
    <property type="entry name" value="53-BP1_Tudor"/>
</dbReference>
<feature type="compositionally biased region" description="Basic and acidic residues" evidence="19">
    <location>
        <begin position="123"/>
        <end position="139"/>
    </location>
</feature>
<feature type="compositionally biased region" description="Low complexity" evidence="19">
    <location>
        <begin position="1994"/>
        <end position="2007"/>
    </location>
</feature>
<dbReference type="GO" id="GO:0006303">
    <property type="term" value="P:double-strand break repair via nonhomologous end joining"/>
    <property type="evidence" value="ECO:0007669"/>
    <property type="project" value="UniProtKB-ARBA"/>
</dbReference>
<dbReference type="PANTHER" id="PTHR15321:SF3">
    <property type="entry name" value="TP53-BINDING PROTEIN 1"/>
    <property type="match status" value="1"/>
</dbReference>
<feature type="compositionally biased region" description="Basic and acidic residues" evidence="19">
    <location>
        <begin position="1824"/>
        <end position="1843"/>
    </location>
</feature>
<keyword evidence="12" id="KW-0238">DNA-binding</keyword>
<feature type="domain" description="BRCT" evidence="20">
    <location>
        <begin position="2502"/>
        <end position="2602"/>
    </location>
</feature>
<keyword evidence="6" id="KW-0597">Phosphoprotein</keyword>
<evidence type="ECO:0000256" key="1">
    <source>
        <dbReference type="ARBA" id="ARBA00004123"/>
    </source>
</evidence>
<evidence type="ECO:0000256" key="10">
    <source>
        <dbReference type="ARBA" id="ARBA00022843"/>
    </source>
</evidence>
<evidence type="ECO:0000256" key="11">
    <source>
        <dbReference type="ARBA" id="ARBA00023015"/>
    </source>
</evidence>
<dbReference type="SMART" id="SM00292">
    <property type="entry name" value="BRCT"/>
    <property type="match status" value="2"/>
</dbReference>
<evidence type="ECO:0000256" key="14">
    <source>
        <dbReference type="ARBA" id="ARBA00023163"/>
    </source>
</evidence>
<feature type="region of interest" description="Disordered" evidence="19">
    <location>
        <begin position="952"/>
        <end position="972"/>
    </location>
</feature>
<feature type="region of interest" description="Disordered" evidence="19">
    <location>
        <begin position="2268"/>
        <end position="2297"/>
    </location>
</feature>
<reference evidence="21" key="1">
    <citation type="journal article" date="2022" name="bioRxiv">
        <title>Sequencing and chromosome-scale assembly of the giantPleurodeles waltlgenome.</title>
        <authorList>
            <person name="Brown T."/>
            <person name="Elewa A."/>
            <person name="Iarovenko S."/>
            <person name="Subramanian E."/>
            <person name="Araus A.J."/>
            <person name="Petzold A."/>
            <person name="Susuki M."/>
            <person name="Suzuki K.-i.T."/>
            <person name="Hayashi T."/>
            <person name="Toyoda A."/>
            <person name="Oliveira C."/>
            <person name="Osipova E."/>
            <person name="Leigh N.D."/>
            <person name="Simon A."/>
            <person name="Yun M.H."/>
        </authorList>
    </citation>
    <scope>NUCLEOTIDE SEQUENCE</scope>
    <source>
        <strain evidence="21">20211129_DDA</strain>
        <tissue evidence="21">Liver</tissue>
    </source>
</reference>
<feature type="compositionally biased region" description="Low complexity" evidence="19">
    <location>
        <begin position="342"/>
        <end position="355"/>
    </location>
</feature>
<feature type="domain" description="BRCT" evidence="20">
    <location>
        <begin position="2362"/>
        <end position="2486"/>
    </location>
</feature>
<dbReference type="CDD" id="cd17745">
    <property type="entry name" value="BRCT_p53bp1_rpt1"/>
    <property type="match status" value="1"/>
</dbReference>
<feature type="region of interest" description="Disordered" evidence="19">
    <location>
        <begin position="330"/>
        <end position="401"/>
    </location>
</feature>
<feature type="compositionally biased region" description="Basic and acidic residues" evidence="19">
    <location>
        <begin position="449"/>
        <end position="459"/>
    </location>
</feature>
<keyword evidence="15" id="KW-0234">DNA repair</keyword>
<dbReference type="FunFam" id="2.30.30.30:FF:000019">
    <property type="entry name" value="Tumor suppressor p53-binding protein 1"/>
    <property type="match status" value="1"/>
</dbReference>
<dbReference type="InterPro" id="IPR001357">
    <property type="entry name" value="BRCT_dom"/>
</dbReference>
<dbReference type="CDD" id="cd20383">
    <property type="entry name" value="Tudor_53BP1"/>
    <property type="match status" value="1"/>
</dbReference>
<evidence type="ECO:0000256" key="12">
    <source>
        <dbReference type="ARBA" id="ARBA00023125"/>
    </source>
</evidence>
<dbReference type="Pfam" id="PF09038">
    <property type="entry name" value="53-BP1_Tudor"/>
    <property type="match status" value="1"/>
</dbReference>
<keyword evidence="5" id="KW-1017">Isopeptide bond</keyword>
<feature type="compositionally biased region" description="Polar residues" evidence="19">
    <location>
        <begin position="285"/>
        <end position="310"/>
    </location>
</feature>
<feature type="region of interest" description="Disordered" evidence="19">
    <location>
        <begin position="1907"/>
        <end position="1927"/>
    </location>
</feature>
<feature type="compositionally biased region" description="Basic and acidic residues" evidence="19">
    <location>
        <begin position="384"/>
        <end position="398"/>
    </location>
</feature>
<dbReference type="GO" id="GO:0045944">
    <property type="term" value="P:positive regulation of transcription by RNA polymerase II"/>
    <property type="evidence" value="ECO:0007669"/>
    <property type="project" value="TreeGrafter"/>
</dbReference>
<evidence type="ECO:0000256" key="15">
    <source>
        <dbReference type="ARBA" id="ARBA00023204"/>
    </source>
</evidence>
<evidence type="ECO:0000313" key="21">
    <source>
        <dbReference type="EMBL" id="KAJ1180216.1"/>
    </source>
</evidence>
<evidence type="ECO:0000256" key="17">
    <source>
        <dbReference type="ARBA" id="ARBA00023328"/>
    </source>
</evidence>
<feature type="compositionally biased region" description="Polar residues" evidence="19">
    <location>
        <begin position="259"/>
        <end position="274"/>
    </location>
</feature>
<evidence type="ECO:0000256" key="18">
    <source>
        <dbReference type="ARBA" id="ARBA00073180"/>
    </source>
</evidence>
<dbReference type="Pfam" id="PF16589">
    <property type="entry name" value="BRCT_2"/>
    <property type="match status" value="1"/>
</dbReference>
<feature type="region of interest" description="Disordered" evidence="19">
    <location>
        <begin position="498"/>
        <end position="539"/>
    </location>
</feature>
<dbReference type="InterPro" id="IPR014722">
    <property type="entry name" value="Rib_uL2_dom2"/>
</dbReference>
<feature type="region of interest" description="Disordered" evidence="19">
    <location>
        <begin position="883"/>
        <end position="932"/>
    </location>
</feature>
<proteinExistence type="predicted"/>
<dbReference type="Gene3D" id="2.30.30.140">
    <property type="match status" value="1"/>
</dbReference>
<evidence type="ECO:0000256" key="5">
    <source>
        <dbReference type="ARBA" id="ARBA00022499"/>
    </source>
</evidence>
<feature type="compositionally biased region" description="Polar residues" evidence="19">
    <location>
        <begin position="2272"/>
        <end position="2289"/>
    </location>
</feature>
<feature type="region of interest" description="Disordered" evidence="19">
    <location>
        <begin position="634"/>
        <end position="655"/>
    </location>
</feature>
<feature type="region of interest" description="Disordered" evidence="19">
    <location>
        <begin position="1942"/>
        <end position="2052"/>
    </location>
</feature>
<feature type="compositionally biased region" description="Polar residues" evidence="19">
    <location>
        <begin position="1549"/>
        <end position="1571"/>
    </location>
</feature>
<dbReference type="FunFam" id="3.40.50.10190:FF:000005">
    <property type="entry name" value="Tumor suppressor p53-binding protein 1"/>
    <property type="match status" value="1"/>
</dbReference>
<dbReference type="Pfam" id="PF18428">
    <property type="entry name" value="BRCT_3"/>
    <property type="match status" value="1"/>
</dbReference>
<dbReference type="FunFam" id="2.30.30.140:FF:000021">
    <property type="entry name" value="Tumor suppressor p53-binding protein 1"/>
    <property type="match status" value="1"/>
</dbReference>
<evidence type="ECO:0000256" key="2">
    <source>
        <dbReference type="ARBA" id="ARBA00004629"/>
    </source>
</evidence>
<evidence type="ECO:0000256" key="3">
    <source>
        <dbReference type="ARBA" id="ARBA00022454"/>
    </source>
</evidence>
<feature type="compositionally biased region" description="Low complexity" evidence="19">
    <location>
        <begin position="604"/>
        <end position="613"/>
    </location>
</feature>
<dbReference type="GO" id="GO:0003677">
    <property type="term" value="F:DNA binding"/>
    <property type="evidence" value="ECO:0007669"/>
    <property type="project" value="UniProtKB-KW"/>
</dbReference>
<feature type="compositionally biased region" description="Polar residues" evidence="19">
    <location>
        <begin position="182"/>
        <end position="196"/>
    </location>
</feature>
<dbReference type="PROSITE" id="PS50172">
    <property type="entry name" value="BRCT"/>
    <property type="match status" value="2"/>
</dbReference>
<keyword evidence="22" id="KW-1185">Reference proteome</keyword>
<feature type="region of interest" description="Disordered" evidence="19">
    <location>
        <begin position="62"/>
        <end position="201"/>
    </location>
</feature>
<dbReference type="GO" id="GO:0000776">
    <property type="term" value="C:kinetochore"/>
    <property type="evidence" value="ECO:0007669"/>
    <property type="project" value="UniProtKB-KW"/>
</dbReference>
<feature type="region of interest" description="Disordered" evidence="19">
    <location>
        <begin position="1656"/>
        <end position="1760"/>
    </location>
</feature>
<dbReference type="CDD" id="cd17724">
    <property type="entry name" value="BRCT_p53bp1_rpt2"/>
    <property type="match status" value="1"/>
</dbReference>
<feature type="compositionally biased region" description="Basic and acidic residues" evidence="19">
    <location>
        <begin position="909"/>
        <end position="924"/>
    </location>
</feature>
<feature type="region of interest" description="Disordered" evidence="19">
    <location>
        <begin position="436"/>
        <end position="469"/>
    </location>
</feature>
<evidence type="ECO:0000313" key="22">
    <source>
        <dbReference type="Proteomes" id="UP001066276"/>
    </source>
</evidence>
<feature type="compositionally biased region" description="Polar residues" evidence="19">
    <location>
        <begin position="896"/>
        <end position="906"/>
    </location>
</feature>
<evidence type="ECO:0000256" key="7">
    <source>
        <dbReference type="ARBA" id="ARBA00022737"/>
    </source>
</evidence>
<keyword evidence="3" id="KW-0158">Chromosome</keyword>
<dbReference type="FunFam" id="3.40.50.10190:FF:000003">
    <property type="entry name" value="Tumor suppressor p53-binding protein 1"/>
    <property type="match status" value="1"/>
</dbReference>
<evidence type="ECO:0000256" key="4">
    <source>
        <dbReference type="ARBA" id="ARBA00022481"/>
    </source>
</evidence>
<dbReference type="GO" id="GO:0016604">
    <property type="term" value="C:nuclear body"/>
    <property type="evidence" value="ECO:0007669"/>
    <property type="project" value="UniProtKB-ARBA"/>
</dbReference>
<evidence type="ECO:0000259" key="20">
    <source>
        <dbReference type="PROSITE" id="PS50172"/>
    </source>
</evidence>
<gene>
    <name evidence="21" type="ORF">NDU88_005438</name>
</gene>
<keyword evidence="16" id="KW-0539">Nucleus</keyword>
<dbReference type="InterPro" id="IPR047250">
    <property type="entry name" value="BRCT_p53bp1-like_rpt2"/>
</dbReference>
<name>A0AAV7TVC9_PLEWA</name>
<dbReference type="SUPFAM" id="SSF63748">
    <property type="entry name" value="Tudor/PWWP/MBT"/>
    <property type="match status" value="2"/>
</dbReference>
<evidence type="ECO:0000256" key="13">
    <source>
        <dbReference type="ARBA" id="ARBA00023159"/>
    </source>
</evidence>
<dbReference type="PANTHER" id="PTHR15321">
    <property type="entry name" value="TUMOR SUPPRESSOR P53-BINDING PROTEIN 1"/>
    <property type="match status" value="1"/>
</dbReference>
<keyword evidence="10" id="KW-0832">Ubl conjugation</keyword>
<dbReference type="GO" id="GO:0140005">
    <property type="term" value="F:histone H4K20me2 reader activity"/>
    <property type="evidence" value="ECO:0007669"/>
    <property type="project" value="UniProtKB-ARBA"/>
</dbReference>
<feature type="compositionally biased region" description="Polar residues" evidence="19">
    <location>
        <begin position="577"/>
        <end position="594"/>
    </location>
</feature>
<feature type="compositionally biased region" description="Polar residues" evidence="19">
    <location>
        <begin position="1914"/>
        <end position="1926"/>
    </location>
</feature>
<dbReference type="InterPro" id="IPR047249">
    <property type="entry name" value="BRCT_p53bp1-like_rpt1"/>
</dbReference>
<sequence length="2610" mass="285222">MDPNESQLDPDFSQQETPCLIVADSQPECVDSEDDHERARFGLIAQHISTLQVPVPSQPLEFLPGLHRKSHFTESGENDQDFDESFNGSQPTDPMETSPASDTFGVLSQVIDRLPCPGKRKRVPEDNSEKGSHDAEKSKPQSLPPEDSGTSQLGFGFLALSQSQDLEGHSTLNEEDTEEQTSKTSTDLNRTETFVGNTMEDLHMVKDVEALIPRGEGSMPQHLDKHSKRSEEIHTPQNTGPSKEEITTNDTTICDKPQWHTQDNLKETLQTEVSPGQDPNEHDIPSTQEDLFSQTRIGSDNSMLASRAQDSSLLSSTPATSLHLLHLSGQGSLVQESLSENSSDLVPPSPDVSRSTPIIVPSSPTDQEGDEPMDTSAPLEDTDETQRKQKDELLKTDQRSVTAVLPPFPQASTPVCHSAPAFVTCSFPMPSQPQFSHDNFIPTPSLDESPCRDKTKTQEGESASAADSKSLEECLDANHEESNVDDNSSKWQLSISDHSQSFAEDGETNAQRENYEDSECTQIEDMEHTSSSSESRKGSSSVHSLHLLLTEDSEPMACVKSLSMGKEMAVVSQAASCPSAPTNDKTEVPTTCVPSETRPEKQVASASSYPSPASFSILQESETEPVKQCSHVTNLSNNESSVEEVAETPSEQQGIEKEPKLCEEGGMTQGVALYLTQSQTQSDGLSLQCKVYEQQNKPMETDVNASSAEHFTSKYPPVFEQSLEDLALRQEKGSGDADIGRLEAKTMKKITTEECTETFSKLPTCPESIVVQSVANLCPNSMSTRSEAEAESSSKTNLKANDPSVTLAVLSEYQPIPSEDHNPLDTKEDNGRLKNVPVRLQGKEHSGAGNAKADKLITASESNQPQHSVDAAEETGVSVALKKKSPEQPLPVEPKNNVSVTEQEVTPQHPEHMRTTMETPKEQQKPGGKLHYGLLPPILPEKDNQISARLRAQPSGSPHLGSDTSSQDNDPATVVCEVKAQDISMKLKEHNQKSSLFEENRKNVLLTMQENQTTAGTPEDMTATFQNNEEHRTPARGNKDISMQNSTPAGSMKEMPACAASVKEVSVNQQKSRGPALCAKESIPVKVQEMQSCIKTVENIAVTMQGSFGPTVQENKDVPVTLKEQRSSVGTVKAEPAHQKCQTPVEVVLKDIPASGQESPAAVGIRKDISASQQESKITAVEFISVAGQDTHVCAASFKRGTIGSKSVIGDKNQSTARNCEEHLQHGLHHTNPAGAIKSVPVEPHDSGYQMLCVSANDVPMEITRHQTPPGSVKDEPMETTECPQHTLSTTVKDVIEELSESPQKTFESNTKAMQITLPKCHQSSLGGAPLPVPQNQEQQTAGTTNVPPNVQVSPQIQTVSGSVEVVSVGLQDSQTFEKGMKNVPLEQQPNLECQTPKDNVNNMPMVLQETRVPQSGMKNAPFMLQAKETLHPLVSERSGQMPLSQPELKQRESKVVLSGYSLPKKSSQMEIIGSERRSQERLADCSARSLCDNSSETPFNFTLPKEGDIMQPLSSVTPPLMGQLKLGPRRHSTPIVVGQCPESTLATSDVSAEGTMATSDVTAESALTASDESEEGRKVVSASVPETNGKLCLRMKLITPIHDESDGSSQFSLEKPDASERKNEAMDVAGAVASSNSTQKTSSVFSRVCEVRREKEAKGHALTPVRGDPFGFPGTQDDDDEMGENHRAWQRQQRLKQISRGQVMVTQPTQEKSHQEQSSSEEEEAMEVESTQRNTSAQEEERSSRERPSDHISARPSRECQELLQDQNDNEVHMLKTPLSVLTGVSAATQTEQRSGALIDVGTSMNSQICKRQDATVQTEKELMKKESEQRHANPRGDDTESVHSQVEEEFEAQRLNPGRSHHRHVRTVREVRTVVTRVITDVYYVNGEEVERKVVEENEEPVVECQEFESEISPSRTAGSSLTSGDLGDISSFSSKASSLQRTSSGASSGLSAAHSGSSSERAKGAGSHKGKTSRMDSREFAIPFGRGGPGKSSPRKGSSQPGSPIQQGLPANEEDGDASHRHGSKTPLTPRGRGKRGRPPSRIAGIKNPEEMILKAQICVDDTSTTVSPDEEPYTRISTCPLEAVDHSGPGASSLHRSNSPEVQLQISEKQSDISDTSPTSSFVGLRVVAKWSSNGYFYSGTITQDIGDGKYKLLFDDGYECDVMGKDILLCDPIPLETEVTALSEDEYFSAGVVKAHKKESGELYYCIQKEGQRKWYKRMAVILSLDQGNKLREQFGLGPYEPLTPLTKPADISLDNLVEGKRKRRSNLSTSNLAAISTATTPTRKVSESPRSAMGILSGKRKLITSEEERSPVKRMRKSGAIKISGAKGEEFFSPSESGDNAGKCPDLEHNRGPLPQSKTLFLGYAFLLTAASVSDKLTNRQKSQDCVTGSSEEEEELLDTVPYDKQYTESQIRAGGGYILEDYNEAQCKAAYQCLLIADEQCRTRKYFLCLASGIPCVSHVWINDCCLENQLQNFRNYLLPAGYSLQEDRILEWHESLNPFNSLKFLIVSDQQQNFLDLWAEILMTGGAMSVKQHNSSEQNKDVALGVVDVLVTDRSCPASILKCAQALHLPVVSQEWVIQCLINGDKVGYHKHPKYKHDYVSS</sequence>
<dbReference type="GO" id="GO:0045830">
    <property type="term" value="P:positive regulation of isotype switching"/>
    <property type="evidence" value="ECO:0007669"/>
    <property type="project" value="UniProtKB-ARBA"/>
</dbReference>
<feature type="compositionally biased region" description="Basic and acidic residues" evidence="19">
    <location>
        <begin position="1740"/>
        <end position="1760"/>
    </location>
</feature>
<keyword evidence="11" id="KW-0805">Transcription regulation</keyword>
<keyword evidence="8" id="KW-0227">DNA damage</keyword>
<dbReference type="GO" id="GO:0000077">
    <property type="term" value="P:DNA damage checkpoint signaling"/>
    <property type="evidence" value="ECO:0007669"/>
    <property type="project" value="TreeGrafter"/>
</dbReference>
<dbReference type="GO" id="GO:0042393">
    <property type="term" value="F:histone binding"/>
    <property type="evidence" value="ECO:0007669"/>
    <property type="project" value="TreeGrafter"/>
</dbReference>
<feature type="region of interest" description="Disordered" evidence="19">
    <location>
        <begin position="215"/>
        <end position="316"/>
    </location>
</feature>
<dbReference type="Gene3D" id="2.30.30.30">
    <property type="match status" value="1"/>
</dbReference>
<accession>A0AAV7TVC9</accession>
<dbReference type="Gene3D" id="3.40.50.10190">
    <property type="entry name" value="BRCT domain"/>
    <property type="match status" value="2"/>
</dbReference>
<keyword evidence="9" id="KW-0995">Kinetochore</keyword>
<dbReference type="Proteomes" id="UP001066276">
    <property type="component" value="Chromosome 3_2"/>
</dbReference>
<evidence type="ECO:0000256" key="6">
    <source>
        <dbReference type="ARBA" id="ARBA00022553"/>
    </source>
</evidence>
<organism evidence="21 22">
    <name type="scientific">Pleurodeles waltl</name>
    <name type="common">Iberian ribbed newt</name>
    <dbReference type="NCBI Taxonomy" id="8319"/>
    <lineage>
        <taxon>Eukaryota</taxon>
        <taxon>Metazoa</taxon>
        <taxon>Chordata</taxon>
        <taxon>Craniata</taxon>
        <taxon>Vertebrata</taxon>
        <taxon>Euteleostomi</taxon>
        <taxon>Amphibia</taxon>
        <taxon>Batrachia</taxon>
        <taxon>Caudata</taxon>
        <taxon>Salamandroidea</taxon>
        <taxon>Salamandridae</taxon>
        <taxon>Pleurodelinae</taxon>
        <taxon>Pleurodeles</taxon>
    </lineage>
</organism>
<feature type="compositionally biased region" description="Polar residues" evidence="19">
    <location>
        <begin position="1691"/>
        <end position="1710"/>
    </location>
</feature>
<feature type="region of interest" description="Disordered" evidence="19">
    <location>
        <begin position="1325"/>
        <end position="1350"/>
    </location>
</feature>
<keyword evidence="7" id="KW-0677">Repeat</keyword>
<feature type="compositionally biased region" description="Polar residues" evidence="19">
    <location>
        <begin position="1334"/>
        <end position="1350"/>
    </location>
</feature>
<feature type="compositionally biased region" description="Low complexity" evidence="19">
    <location>
        <begin position="1946"/>
        <end position="1962"/>
    </location>
</feature>
<feature type="region of interest" description="Disordered" evidence="19">
    <location>
        <begin position="1824"/>
        <end position="1844"/>
    </location>
</feature>
<keyword evidence="13" id="KW-0010">Activator</keyword>
<dbReference type="InterPro" id="IPR036420">
    <property type="entry name" value="BRCT_dom_sf"/>
</dbReference>
<keyword evidence="17" id="KW-0137">Centromere</keyword>
<keyword evidence="14" id="KW-0804">Transcription</keyword>
<dbReference type="GO" id="GO:2000042">
    <property type="term" value="P:negative regulation of double-strand break repair via homologous recombination"/>
    <property type="evidence" value="ECO:0007669"/>
    <property type="project" value="UniProtKB-ARBA"/>
</dbReference>
<evidence type="ECO:0000256" key="8">
    <source>
        <dbReference type="ARBA" id="ARBA00022763"/>
    </source>
</evidence>
<dbReference type="InterPro" id="IPR047252">
    <property type="entry name" value="TP53BP1-like"/>
</dbReference>
<feature type="compositionally biased region" description="Low complexity" evidence="19">
    <location>
        <begin position="530"/>
        <end position="539"/>
    </location>
</feature>
<feature type="region of interest" description="Disordered" evidence="19">
    <location>
        <begin position="1549"/>
        <end position="1583"/>
    </location>
</feature>